<evidence type="ECO:0000256" key="6">
    <source>
        <dbReference type="ARBA" id="ARBA00023136"/>
    </source>
</evidence>
<feature type="transmembrane region" description="Helical" evidence="7">
    <location>
        <begin position="6"/>
        <end position="26"/>
    </location>
</feature>
<evidence type="ECO:0000256" key="1">
    <source>
        <dbReference type="ARBA" id="ARBA00022475"/>
    </source>
</evidence>
<evidence type="ECO:0000256" key="5">
    <source>
        <dbReference type="ARBA" id="ARBA00022989"/>
    </source>
</evidence>
<dbReference type="SUPFAM" id="SSF56024">
    <property type="entry name" value="Phospholipase D/nuclease"/>
    <property type="match status" value="2"/>
</dbReference>
<keyword evidence="5 7" id="KW-1133">Transmembrane helix</keyword>
<feature type="transmembrane region" description="Helical" evidence="7">
    <location>
        <begin position="33"/>
        <end position="51"/>
    </location>
</feature>
<feature type="active site" evidence="7">
    <location>
        <position position="244"/>
    </location>
</feature>
<feature type="active site" evidence="7">
    <location>
        <position position="417"/>
    </location>
</feature>
<name>A0AB94ISK2_9BACI</name>
<dbReference type="Pfam" id="PF13091">
    <property type="entry name" value="PLDc_2"/>
    <property type="match status" value="2"/>
</dbReference>
<keyword evidence="1 7" id="KW-1003">Cell membrane</keyword>
<keyword evidence="7" id="KW-0443">Lipid metabolism</keyword>
<dbReference type="Gene3D" id="3.30.870.10">
    <property type="entry name" value="Endonuclease Chain A"/>
    <property type="match status" value="2"/>
</dbReference>
<accession>A0AB94ISK2</accession>
<feature type="active site" evidence="7">
    <location>
        <position position="242"/>
    </location>
</feature>
<dbReference type="GO" id="GO:0008808">
    <property type="term" value="F:cardiolipin synthase activity"/>
    <property type="evidence" value="ECO:0007669"/>
    <property type="project" value="UniProtKB-UniRule"/>
</dbReference>
<gene>
    <name evidence="10" type="ORF">BAVI_04564</name>
</gene>
<dbReference type="Proteomes" id="UP000018877">
    <property type="component" value="Unassembled WGS sequence"/>
</dbReference>
<sequence length="499" mass="57607">MKRRHFEFFFVLVMIAFCSVVFFTGLPFKWKALCITFYGVIILSTVLALWLENRPAQNTLLWTYILVLLPVFGYIFYVYSGQLVVKGELFKSKRMSDRRLFEALRKKQRPLDLSKLNDHQRIFAGYLERVTLTDQNRNTKTKILRNGEETFQEIKQRLMAAKDYIHLEYYRFRNDRLGQELVEILTEKVSEGVEVRLMYDAVGSYSLSGADRKKMLEAGIKVQPFLPIKPVWFNQRFNFRNHRKIIVIDGKIGFIGGLNVGVEYLGEDDKIGFWCDTHVVLEGEAVQTLHAVFLLDWKYVCGEKLFADERYMKPVPAAGDGHVHVVATGPETRDMSDHYFALITSATKSIWIATPYFIPNQAIQTALRVAARKGIQVRLIVPDTNDGFLTQYATQSYFPELLRAGIEIYSYQKGFLHKKVIIVDGDLASIGTANVDMRSFQLNFEVNLFLTGTESIQDLAAQFEEDLMESRRIRPVEFYKRGMAVKWKESFAKLFSGVL</sequence>
<dbReference type="RefSeq" id="WP_024027129.1">
    <property type="nucleotide sequence ID" value="NZ_ALAN01000031.1"/>
</dbReference>
<evidence type="ECO:0000256" key="2">
    <source>
        <dbReference type="ARBA" id="ARBA00022679"/>
    </source>
</evidence>
<evidence type="ECO:0000256" key="8">
    <source>
        <dbReference type="NCBIfam" id="TIGR04265"/>
    </source>
</evidence>
<dbReference type="HAMAP" id="MF_01916">
    <property type="entry name" value="Cardiolipin_synth_Cls"/>
    <property type="match status" value="1"/>
</dbReference>
<dbReference type="InterPro" id="IPR001736">
    <property type="entry name" value="PLipase_D/transphosphatidylase"/>
</dbReference>
<dbReference type="EC" id="2.7.8.-" evidence="7 8"/>
<evidence type="ECO:0000256" key="3">
    <source>
        <dbReference type="ARBA" id="ARBA00022692"/>
    </source>
</evidence>
<comment type="function">
    <text evidence="7">Catalyzes the reversible phosphatidyl group transfer from one phosphatidylglycerol molecule to another to form cardiolipin (CL) (diphosphatidylglycerol) and glycerol.</text>
</comment>
<dbReference type="PANTHER" id="PTHR21248:SF20">
    <property type="entry name" value="CARDIOLIPIN SYNTHASE YWIE-RELATED"/>
    <property type="match status" value="1"/>
</dbReference>
<dbReference type="InterPro" id="IPR025202">
    <property type="entry name" value="PLD-like_dom"/>
</dbReference>
<comment type="similarity">
    <text evidence="7">Belongs to the phospholipase D family. Cardiolipin synthase subfamily.</text>
</comment>
<keyword evidence="6 7" id="KW-0472">Membrane</keyword>
<feature type="domain" description="PLD phosphodiesterase" evidence="9">
    <location>
        <begin position="412"/>
        <end position="439"/>
    </location>
</feature>
<feature type="active site" evidence="7">
    <location>
        <position position="419"/>
    </location>
</feature>
<evidence type="ECO:0000313" key="11">
    <source>
        <dbReference type="Proteomes" id="UP000018877"/>
    </source>
</evidence>
<dbReference type="EMBL" id="ALAN01000031">
    <property type="protein sequence ID" value="ETI70016.1"/>
    <property type="molecule type" value="Genomic_DNA"/>
</dbReference>
<comment type="subcellular location">
    <subcellularLocation>
        <location evidence="7">Cell membrane</location>
        <topology evidence="7">Multi-pass membrane protein</topology>
    </subcellularLocation>
</comment>
<keyword evidence="11" id="KW-1185">Reference proteome</keyword>
<dbReference type="GO" id="GO:0005886">
    <property type="term" value="C:plasma membrane"/>
    <property type="evidence" value="ECO:0007669"/>
    <property type="project" value="UniProtKB-SubCell"/>
</dbReference>
<dbReference type="PANTHER" id="PTHR21248">
    <property type="entry name" value="CARDIOLIPIN SYNTHASE"/>
    <property type="match status" value="1"/>
</dbReference>
<keyword evidence="7" id="KW-0444">Lipid biosynthesis</keyword>
<feature type="active site" evidence="7">
    <location>
        <position position="424"/>
    </location>
</feature>
<dbReference type="GO" id="GO:0032049">
    <property type="term" value="P:cardiolipin biosynthetic process"/>
    <property type="evidence" value="ECO:0007669"/>
    <property type="project" value="UniProtKB-UniRule"/>
</dbReference>
<keyword evidence="4" id="KW-0677">Repeat</keyword>
<comment type="catalytic activity">
    <reaction evidence="7">
        <text>2 a 1,2-diacyl-sn-glycero-3-phospho-(1'-sn-glycerol) = a cardiolipin + glycerol</text>
        <dbReference type="Rhea" id="RHEA:31451"/>
        <dbReference type="ChEBI" id="CHEBI:17754"/>
        <dbReference type="ChEBI" id="CHEBI:62237"/>
        <dbReference type="ChEBI" id="CHEBI:64716"/>
    </reaction>
</comment>
<dbReference type="NCBIfam" id="TIGR04265">
    <property type="entry name" value="bac_cardiolipin"/>
    <property type="match status" value="1"/>
</dbReference>
<evidence type="ECO:0000256" key="4">
    <source>
        <dbReference type="ARBA" id="ARBA00022737"/>
    </source>
</evidence>
<dbReference type="PROSITE" id="PS50035">
    <property type="entry name" value="PLD"/>
    <property type="match status" value="2"/>
</dbReference>
<dbReference type="InterPro" id="IPR030874">
    <property type="entry name" value="Cardiolipin_synth_Firmi"/>
</dbReference>
<dbReference type="SMART" id="SM00155">
    <property type="entry name" value="PLDc"/>
    <property type="match status" value="2"/>
</dbReference>
<keyword evidence="2 7" id="KW-0808">Transferase</keyword>
<dbReference type="CDD" id="cd09112">
    <property type="entry name" value="PLDc_CLS_2"/>
    <property type="match status" value="1"/>
</dbReference>
<comment type="caution">
    <text evidence="10">The sequence shown here is derived from an EMBL/GenBank/DDBJ whole genome shotgun (WGS) entry which is preliminary data.</text>
</comment>
<feature type="transmembrane region" description="Helical" evidence="7">
    <location>
        <begin position="63"/>
        <end position="85"/>
    </location>
</feature>
<feature type="domain" description="PLD phosphodiesterase" evidence="9">
    <location>
        <begin position="237"/>
        <end position="264"/>
    </location>
</feature>
<evidence type="ECO:0000259" key="9">
    <source>
        <dbReference type="PROSITE" id="PS50035"/>
    </source>
</evidence>
<keyword evidence="7" id="KW-1208">Phospholipid metabolism</keyword>
<organism evidence="10 11">
    <name type="scientific">Neobacillus vireti LMG 21834</name>
    <dbReference type="NCBI Taxonomy" id="1131730"/>
    <lineage>
        <taxon>Bacteria</taxon>
        <taxon>Bacillati</taxon>
        <taxon>Bacillota</taxon>
        <taxon>Bacilli</taxon>
        <taxon>Bacillales</taxon>
        <taxon>Bacillaceae</taxon>
        <taxon>Neobacillus</taxon>
    </lineage>
</organism>
<keyword evidence="3 7" id="KW-0812">Transmembrane</keyword>
<proteinExistence type="inferred from homology"/>
<evidence type="ECO:0000256" key="7">
    <source>
        <dbReference type="HAMAP-Rule" id="MF_01916"/>
    </source>
</evidence>
<evidence type="ECO:0000313" key="10">
    <source>
        <dbReference type="EMBL" id="ETI70016.1"/>
    </source>
</evidence>
<keyword evidence="7" id="KW-0594">Phospholipid biosynthesis</keyword>
<dbReference type="CDD" id="cd09110">
    <property type="entry name" value="PLDc_CLS_1"/>
    <property type="match status" value="1"/>
</dbReference>
<dbReference type="InterPro" id="IPR022924">
    <property type="entry name" value="Cardiolipin_synthase"/>
</dbReference>
<feature type="active site" evidence="7">
    <location>
        <position position="249"/>
    </location>
</feature>
<dbReference type="AlphaFoldDB" id="A0AB94ISK2"/>
<protein>
    <recommendedName>
        <fullName evidence="7 8">Cardiolipin synthase</fullName>
        <shortName evidence="7">CL synthase</shortName>
        <ecNumber evidence="7 8">2.7.8.-</ecNumber>
    </recommendedName>
</protein>
<reference evidence="10 11" key="1">
    <citation type="journal article" date="2014" name="Environ. Microbiol.">
        <title>The nitrate-ammonifying and nosZ-carrying bacterium Bacillus vireti is a potent source and sink for nitric and nitrous oxide under high nitrate conditions.</title>
        <authorList>
            <person name="Mania D."/>
            <person name="Heylen K."/>
            <person name="van Spanning R.J."/>
            <person name="Frostegard A."/>
        </authorList>
    </citation>
    <scope>NUCLEOTIDE SEQUENCE [LARGE SCALE GENOMIC DNA]</scope>
    <source>
        <strain evidence="10 11">LMG 21834</strain>
    </source>
</reference>